<keyword evidence="3" id="KW-1185">Reference proteome</keyword>
<proteinExistence type="predicted"/>
<organism evidence="2 3">
    <name type="scientific">Blepharisma stoltei</name>
    <dbReference type="NCBI Taxonomy" id="1481888"/>
    <lineage>
        <taxon>Eukaryota</taxon>
        <taxon>Sar</taxon>
        <taxon>Alveolata</taxon>
        <taxon>Ciliophora</taxon>
        <taxon>Postciliodesmatophora</taxon>
        <taxon>Heterotrichea</taxon>
        <taxon>Heterotrichida</taxon>
        <taxon>Blepharismidae</taxon>
        <taxon>Blepharisma</taxon>
    </lineage>
</organism>
<comment type="caution">
    <text evidence="2">The sequence shown here is derived from an EMBL/GenBank/DDBJ whole genome shotgun (WGS) entry which is preliminary data.</text>
</comment>
<dbReference type="SUPFAM" id="SSF57184">
    <property type="entry name" value="Growth factor receptor domain"/>
    <property type="match status" value="4"/>
</dbReference>
<dbReference type="AlphaFoldDB" id="A0AAU9KCZ0"/>
<feature type="chain" id="PRO_5044020964" evidence="1">
    <location>
        <begin position="17"/>
        <end position="563"/>
    </location>
</feature>
<dbReference type="PANTHER" id="PTHR45756">
    <property type="entry name" value="PALMITOYLTRANSFERASE"/>
    <property type="match status" value="1"/>
</dbReference>
<dbReference type="PANTHER" id="PTHR45756:SF1">
    <property type="entry name" value="PROTEIN KINASE DOMAIN CONTAINING PROTEIN"/>
    <property type="match status" value="1"/>
</dbReference>
<feature type="signal peptide" evidence="1">
    <location>
        <begin position="1"/>
        <end position="16"/>
    </location>
</feature>
<evidence type="ECO:0000256" key="1">
    <source>
        <dbReference type="SAM" id="SignalP"/>
    </source>
</evidence>
<gene>
    <name evidence="2" type="ORF">BSTOLATCC_MIC66034</name>
</gene>
<dbReference type="EMBL" id="CAJZBQ010000064">
    <property type="protein sequence ID" value="CAG9336147.1"/>
    <property type="molecule type" value="Genomic_DNA"/>
</dbReference>
<dbReference type="Proteomes" id="UP001162131">
    <property type="component" value="Unassembled WGS sequence"/>
</dbReference>
<protein>
    <submittedName>
        <fullName evidence="2">Uncharacterized protein</fullName>
    </submittedName>
</protein>
<accession>A0AAU9KCZ0</accession>
<dbReference type="Gene3D" id="2.10.220.10">
    <property type="entry name" value="Hormone Receptor, Insulin-like Growth Factor Receptor 1, Chain A, domain 2"/>
    <property type="match status" value="1"/>
</dbReference>
<dbReference type="InterPro" id="IPR006212">
    <property type="entry name" value="Furin_repeat"/>
</dbReference>
<dbReference type="InterPro" id="IPR009030">
    <property type="entry name" value="Growth_fac_rcpt_cys_sf"/>
</dbReference>
<evidence type="ECO:0000313" key="3">
    <source>
        <dbReference type="Proteomes" id="UP001162131"/>
    </source>
</evidence>
<name>A0AAU9KCZ0_9CILI</name>
<keyword evidence="1" id="KW-0732">Signal</keyword>
<dbReference type="InterPro" id="IPR053215">
    <property type="entry name" value="TKL_Ser/Thr_kinase"/>
</dbReference>
<evidence type="ECO:0000313" key="2">
    <source>
        <dbReference type="EMBL" id="CAG9336147.1"/>
    </source>
</evidence>
<dbReference type="SMART" id="SM00261">
    <property type="entry name" value="FU"/>
    <property type="match status" value="5"/>
</dbReference>
<sequence>MVVPAFILILMLQASAMQNNIIEHEESSEGDFTAPISDTEILNLLFQNNDSQGSSQEIRSNATEKERKLTASCTNNQANCQTCASATLCGTCTTSQYIPDTNGGCTNSFIKNCALVSAANVCKSCKADYYQRCESCTDLIANCLSCSDDGKCITCGSGYYVNADYGCSTCNAWYCDTCGIGGSPCTKCSTGYFSFNNICKNCPSFDVNCEECSDINQCTKCATGYLVNDLGKCIQSSVNNCKVIESSTGNCQTCVDGYYLMGANCDSAGCTDNEYWDSSNNQCKDCSTISAGCTACTIDKKCTSCSDGYIANDSDKCSFSSLSNCVIVKTADPTHCSKCSAGYLPNAAGVCIQSQLQYCSVASDAYTCTTCSSGAALGCGSCSATNTISNCACAAQGGSICAICNNGYMINAAGLCAKDCPSNCADCSSKDVCTQCNSGYFLYDDSATKTSCVSCTDSCNSCTTSPNCYKCADLVVQDGTSCRVDQVGYQLSFDSPDAVIDFAHSLSKTVAFNSFTAKKNQAVYPTATWSIKSSTVNQIKVATDLDESKLPIDIVFTFKENDS</sequence>
<reference evidence="2" key="1">
    <citation type="submission" date="2021-09" db="EMBL/GenBank/DDBJ databases">
        <authorList>
            <consortium name="AG Swart"/>
            <person name="Singh M."/>
            <person name="Singh A."/>
            <person name="Seah K."/>
            <person name="Emmerich C."/>
        </authorList>
    </citation>
    <scope>NUCLEOTIDE SEQUENCE</scope>
    <source>
        <strain evidence="2">ATCC30299</strain>
    </source>
</reference>